<dbReference type="EMBL" id="AB298504">
    <property type="protein sequence ID" value="BAF49506.1"/>
    <property type="molecule type" value="Genomic_DNA"/>
</dbReference>
<keyword evidence="2" id="KW-0479">Metal-binding</keyword>
<dbReference type="InterPro" id="IPR000594">
    <property type="entry name" value="ThiF_NAD_FAD-bd"/>
</dbReference>
<dbReference type="GO" id="GO:0046872">
    <property type="term" value="F:metal ion binding"/>
    <property type="evidence" value="ECO:0007669"/>
    <property type="project" value="UniProtKB-KW"/>
</dbReference>
<keyword evidence="5" id="KW-0482">Metalloprotease</keyword>
<dbReference type="GO" id="GO:0006508">
    <property type="term" value="P:proteolysis"/>
    <property type="evidence" value="ECO:0007669"/>
    <property type="project" value="UniProtKB-KW"/>
</dbReference>
<evidence type="ECO:0000256" key="2">
    <source>
        <dbReference type="ARBA" id="ARBA00022723"/>
    </source>
</evidence>
<reference evidence="8" key="2">
    <citation type="journal article" date="2008" name="J. Bacteriol.">
        <title>Characterization of integrative and conjugative element ICEKp1-associated genomic heterogeneity in a Klebsiella pneumoniae strain isolated from a primary liver abscess.</title>
        <authorList>
            <person name="Lin T.-L."/>
            <person name="Lee C.-Z."/>
            <person name="Hsieh P.-F."/>
            <person name="Tsai S.-F."/>
            <person name="Wang J.-T."/>
        </authorList>
    </citation>
    <scope>NUCLEOTIDE SEQUENCE</scope>
    <source>
        <strain evidence="8">NTUH-K2044</strain>
    </source>
</reference>
<proteinExistence type="predicted"/>
<keyword evidence="3" id="KW-0378">Hydrolase</keyword>
<reference evidence="8" key="1">
    <citation type="submission" date="2007-03" db="EMBL/GenBank/DDBJ databases">
        <authorList>
            <person name="Lin T."/>
            <person name="Lee C."/>
            <person name="Hsieh P."/>
            <person name="Tsai S."/>
            <person name="Wang J."/>
        </authorList>
    </citation>
    <scope>NUCLEOTIDE SEQUENCE</scope>
    <source>
        <strain evidence="8">NTUH-K2044</strain>
    </source>
</reference>
<dbReference type="GO" id="GO:0008641">
    <property type="term" value="F:ubiquitin-like modifier activating enzyme activity"/>
    <property type="evidence" value="ECO:0007669"/>
    <property type="project" value="InterPro"/>
</dbReference>
<evidence type="ECO:0000256" key="5">
    <source>
        <dbReference type="ARBA" id="ARBA00023049"/>
    </source>
</evidence>
<accession>A4GZH6</accession>
<evidence type="ECO:0000256" key="1">
    <source>
        <dbReference type="ARBA" id="ARBA00022670"/>
    </source>
</evidence>
<dbReference type="SUPFAM" id="SSF69572">
    <property type="entry name" value="Activating enzymes of the ubiquitin-like proteins"/>
    <property type="match status" value="1"/>
</dbReference>
<dbReference type="GO" id="GO:0016779">
    <property type="term" value="F:nucleotidyltransferase activity"/>
    <property type="evidence" value="ECO:0007669"/>
    <property type="project" value="TreeGrafter"/>
</dbReference>
<dbReference type="Gene3D" id="3.40.50.720">
    <property type="entry name" value="NAD(P)-binding Rossmann-like Domain"/>
    <property type="match status" value="1"/>
</dbReference>
<sequence length="464" mass="51184">MSSKGGRTMSTGSRLILTQELHASLRKHLFPGDGKEAAAILVCNRYDGTRLKLLAKKLILVPYQECKSRTIDFISWPGSYLEKAIDTAEEKSMSIILVHSHPGGFLAFSDMDDASDVQTMASLFQGVNTIHGSAIMIPDGNMRARFYREGKYSENVELVTVAGDNIHYWWDGLAEPRPPAMAFTSGMTDTFNKLTAAVIGVSGTGSIVAEQVARLGFGEIILIDHDHIEKKNLNRILNSTLEDAMVCRPKVDMFAEVIKRIRGGDIARPIHNTIFSREAVLAAANADIIFCCVDTYHARMIADRIASAFLIPLLDVGVKIPTHVDPDDGRKITDVTGRIDYVKPGGSTLSDRHVYTPELIYRENLSAKDYEDQVGRGYITGVQEEAPSVITLNMRAASACVSEFIARCFPFREYPNKRFARTMFSLSGAEEDYIDESEIEKALNPRLAVGCEEPLLGIPELGGK</sequence>
<dbReference type="GO" id="GO:0004792">
    <property type="term" value="F:thiosulfate-cyanide sulfurtransferase activity"/>
    <property type="evidence" value="ECO:0007669"/>
    <property type="project" value="TreeGrafter"/>
</dbReference>
<dbReference type="InterPro" id="IPR028090">
    <property type="entry name" value="JAB_dom_prok"/>
</dbReference>
<evidence type="ECO:0000313" key="8">
    <source>
        <dbReference type="EMBL" id="BAF49506.1"/>
    </source>
</evidence>
<organism evidence="8">
    <name type="scientific">Klebsiella pneumoniae</name>
    <dbReference type="NCBI Taxonomy" id="573"/>
    <lineage>
        <taxon>Bacteria</taxon>
        <taxon>Pseudomonadati</taxon>
        <taxon>Pseudomonadota</taxon>
        <taxon>Gammaproteobacteria</taxon>
        <taxon>Enterobacterales</taxon>
        <taxon>Enterobacteriaceae</taxon>
        <taxon>Klebsiella/Raoultella group</taxon>
        <taxon>Klebsiella</taxon>
        <taxon>Klebsiella pneumoniae complex</taxon>
    </lineage>
</organism>
<dbReference type="AlphaFoldDB" id="A4GZH6"/>
<keyword evidence="1" id="KW-0645">Protease</keyword>
<dbReference type="Pfam" id="PF14464">
    <property type="entry name" value="Prok-JAB"/>
    <property type="match status" value="1"/>
</dbReference>
<dbReference type="GO" id="GO:0005737">
    <property type="term" value="C:cytoplasm"/>
    <property type="evidence" value="ECO:0007669"/>
    <property type="project" value="TreeGrafter"/>
</dbReference>
<dbReference type="GO" id="GO:0008237">
    <property type="term" value="F:metallopeptidase activity"/>
    <property type="evidence" value="ECO:0007669"/>
    <property type="project" value="UniProtKB-KW"/>
</dbReference>
<dbReference type="InterPro" id="IPR035985">
    <property type="entry name" value="Ubiquitin-activating_enz"/>
</dbReference>
<dbReference type="CDD" id="cd01483">
    <property type="entry name" value="E1_enzyme_family"/>
    <property type="match status" value="1"/>
</dbReference>
<dbReference type="InterPro" id="IPR045886">
    <property type="entry name" value="ThiF/MoeB/HesA"/>
</dbReference>
<feature type="domain" description="THIF-type NAD/FAD binding fold" evidence="6">
    <location>
        <begin position="189"/>
        <end position="318"/>
    </location>
</feature>
<evidence type="ECO:0000256" key="3">
    <source>
        <dbReference type="ARBA" id="ARBA00022801"/>
    </source>
</evidence>
<keyword evidence="4" id="KW-0862">Zinc</keyword>
<evidence type="ECO:0000259" key="6">
    <source>
        <dbReference type="Pfam" id="PF00899"/>
    </source>
</evidence>
<dbReference type="PANTHER" id="PTHR10953:SF102">
    <property type="entry name" value="ADENYLYLTRANSFERASE AND SULFURTRANSFERASE MOCS3"/>
    <property type="match status" value="1"/>
</dbReference>
<name>A4GZH6_KLEPN</name>
<dbReference type="Pfam" id="PF00899">
    <property type="entry name" value="ThiF"/>
    <property type="match status" value="1"/>
</dbReference>
<feature type="domain" description="JAB" evidence="7">
    <location>
        <begin position="19"/>
        <end position="142"/>
    </location>
</feature>
<evidence type="ECO:0000259" key="7">
    <source>
        <dbReference type="Pfam" id="PF14464"/>
    </source>
</evidence>
<protein>
    <submittedName>
        <fullName evidence="8">UBA/THIF-type NAD/FAD binding fold</fullName>
    </submittedName>
</protein>
<dbReference type="PANTHER" id="PTHR10953">
    <property type="entry name" value="UBIQUITIN-ACTIVATING ENZYME E1"/>
    <property type="match status" value="1"/>
</dbReference>
<evidence type="ECO:0000256" key="4">
    <source>
        <dbReference type="ARBA" id="ARBA00022833"/>
    </source>
</evidence>